<dbReference type="PANTHER" id="PTHR42678:SF34">
    <property type="entry name" value="OS04G0183300 PROTEIN"/>
    <property type="match status" value="1"/>
</dbReference>
<comment type="caution">
    <text evidence="1">The sequence shown here is derived from an EMBL/GenBank/DDBJ whole genome shotgun (WGS) entry which is preliminary data.</text>
</comment>
<dbReference type="STRING" id="35608.A0A2U1LLA4"/>
<dbReference type="PANTHER" id="PTHR42678">
    <property type="entry name" value="AMIDASE"/>
    <property type="match status" value="1"/>
</dbReference>
<dbReference type="AlphaFoldDB" id="A0A2U1LLA4"/>
<dbReference type="Proteomes" id="UP000245207">
    <property type="component" value="Unassembled WGS sequence"/>
</dbReference>
<name>A0A2U1LLA4_ARTAN</name>
<dbReference type="OrthoDB" id="566138at2759"/>
<evidence type="ECO:0000313" key="1">
    <source>
        <dbReference type="EMBL" id="PWA49765.1"/>
    </source>
</evidence>
<sequence>MASCITGYRNRWIDPMYFECQLVCRDQPTVGLTSRSGVIPVTPRQDSQVEKVTKYIPKGGHLKCLKRDGLRGKRLGLMRLYPDFAFNNDTESFNKFEKPPY</sequence>
<reference evidence="1 2" key="1">
    <citation type="journal article" date="2018" name="Mol. Plant">
        <title>The genome of Artemisia annua provides insight into the evolution of Asteraceae family and artemisinin biosynthesis.</title>
        <authorList>
            <person name="Shen Q."/>
            <person name="Zhang L."/>
            <person name="Liao Z."/>
            <person name="Wang S."/>
            <person name="Yan T."/>
            <person name="Shi P."/>
            <person name="Liu M."/>
            <person name="Fu X."/>
            <person name="Pan Q."/>
            <person name="Wang Y."/>
            <person name="Lv Z."/>
            <person name="Lu X."/>
            <person name="Zhang F."/>
            <person name="Jiang W."/>
            <person name="Ma Y."/>
            <person name="Chen M."/>
            <person name="Hao X."/>
            <person name="Li L."/>
            <person name="Tang Y."/>
            <person name="Lv G."/>
            <person name="Zhou Y."/>
            <person name="Sun X."/>
            <person name="Brodelius P.E."/>
            <person name="Rose J.K.C."/>
            <person name="Tang K."/>
        </authorList>
    </citation>
    <scope>NUCLEOTIDE SEQUENCE [LARGE SCALE GENOMIC DNA]</scope>
    <source>
        <strain evidence="2">cv. Huhao1</strain>
        <tissue evidence="1">Leaf</tissue>
    </source>
</reference>
<protein>
    <submittedName>
        <fullName evidence="1">Amidase</fullName>
    </submittedName>
</protein>
<accession>A0A2U1LLA4</accession>
<evidence type="ECO:0000313" key="2">
    <source>
        <dbReference type="Proteomes" id="UP000245207"/>
    </source>
</evidence>
<keyword evidence="2" id="KW-1185">Reference proteome</keyword>
<proteinExistence type="predicted"/>
<dbReference type="EMBL" id="PKPP01008794">
    <property type="protein sequence ID" value="PWA49765.1"/>
    <property type="molecule type" value="Genomic_DNA"/>
</dbReference>
<organism evidence="1 2">
    <name type="scientific">Artemisia annua</name>
    <name type="common">Sweet wormwood</name>
    <dbReference type="NCBI Taxonomy" id="35608"/>
    <lineage>
        <taxon>Eukaryota</taxon>
        <taxon>Viridiplantae</taxon>
        <taxon>Streptophyta</taxon>
        <taxon>Embryophyta</taxon>
        <taxon>Tracheophyta</taxon>
        <taxon>Spermatophyta</taxon>
        <taxon>Magnoliopsida</taxon>
        <taxon>eudicotyledons</taxon>
        <taxon>Gunneridae</taxon>
        <taxon>Pentapetalae</taxon>
        <taxon>asterids</taxon>
        <taxon>campanulids</taxon>
        <taxon>Asterales</taxon>
        <taxon>Asteraceae</taxon>
        <taxon>Asteroideae</taxon>
        <taxon>Anthemideae</taxon>
        <taxon>Artemisiinae</taxon>
        <taxon>Artemisia</taxon>
    </lineage>
</organism>
<gene>
    <name evidence="1" type="ORF">CTI12_AA478590</name>
</gene>